<reference evidence="2" key="1">
    <citation type="journal article" date="2019" name="Int. J. Syst. Evol. Microbiol.">
        <title>The Global Catalogue of Microorganisms (GCM) 10K type strain sequencing project: providing services to taxonomists for standard genome sequencing and annotation.</title>
        <authorList>
            <consortium name="The Broad Institute Genomics Platform"/>
            <consortium name="The Broad Institute Genome Sequencing Center for Infectious Disease"/>
            <person name="Wu L."/>
            <person name="Ma J."/>
        </authorList>
    </citation>
    <scope>NUCLEOTIDE SEQUENCE [LARGE SCALE GENOMIC DNA]</scope>
    <source>
        <strain evidence="2">CCM 7044</strain>
    </source>
</reference>
<dbReference type="Gene3D" id="3.40.50.150">
    <property type="entry name" value="Vaccinia Virus protein VP39"/>
    <property type="match status" value="1"/>
</dbReference>
<dbReference type="EMBL" id="JBHUOG010000001">
    <property type="protein sequence ID" value="MFD2791924.1"/>
    <property type="molecule type" value="Genomic_DNA"/>
</dbReference>
<proteinExistence type="predicted"/>
<comment type="caution">
    <text evidence="1">The sequence shown here is derived from an EMBL/GenBank/DDBJ whole genome shotgun (WGS) entry which is preliminary data.</text>
</comment>
<sequence length="83" mass="9103">MTTRTNNTAPDDVDARDHVRAMVAGLKEAYPRQVTPLIEQVMHWVPRHRFCPPGTTLEAAYANAVVPTRTNDSGRTTSSVSAP</sequence>
<organism evidence="1 2">
    <name type="scientific">Promicromonospora vindobonensis</name>
    <dbReference type="NCBI Taxonomy" id="195748"/>
    <lineage>
        <taxon>Bacteria</taxon>
        <taxon>Bacillati</taxon>
        <taxon>Actinomycetota</taxon>
        <taxon>Actinomycetes</taxon>
        <taxon>Micrococcales</taxon>
        <taxon>Promicromonosporaceae</taxon>
        <taxon>Promicromonospora</taxon>
    </lineage>
</organism>
<dbReference type="InterPro" id="IPR029063">
    <property type="entry name" value="SAM-dependent_MTases_sf"/>
</dbReference>
<name>A0ABW5VLU0_9MICO</name>
<dbReference type="RefSeq" id="WP_377179068.1">
    <property type="nucleotide sequence ID" value="NZ_JBHUOG010000001.1"/>
</dbReference>
<feature type="non-terminal residue" evidence="1">
    <location>
        <position position="83"/>
    </location>
</feature>
<evidence type="ECO:0000313" key="2">
    <source>
        <dbReference type="Proteomes" id="UP001597479"/>
    </source>
</evidence>
<keyword evidence="2" id="KW-1185">Reference proteome</keyword>
<dbReference type="Proteomes" id="UP001597479">
    <property type="component" value="Unassembled WGS sequence"/>
</dbReference>
<protein>
    <submittedName>
        <fullName evidence="1">Uncharacterized protein</fullName>
    </submittedName>
</protein>
<gene>
    <name evidence="1" type="ORF">ACFS27_00005</name>
</gene>
<accession>A0ABW5VLU0</accession>
<evidence type="ECO:0000313" key="1">
    <source>
        <dbReference type="EMBL" id="MFD2791924.1"/>
    </source>
</evidence>